<comment type="caution">
    <text evidence="1">The sequence shown here is derived from an EMBL/GenBank/DDBJ whole genome shotgun (WGS) entry which is preliminary data.</text>
</comment>
<proteinExistence type="predicted"/>
<feature type="non-terminal residue" evidence="1">
    <location>
        <position position="1"/>
    </location>
</feature>
<protein>
    <submittedName>
        <fullName evidence="1">Uncharacterized protein</fullName>
    </submittedName>
</protein>
<dbReference type="EMBL" id="BARU01036036">
    <property type="protein sequence ID" value="GAH87176.1"/>
    <property type="molecule type" value="Genomic_DNA"/>
</dbReference>
<gene>
    <name evidence="1" type="ORF">S03H2_56347</name>
</gene>
<accession>X1IXJ2</accession>
<organism evidence="1">
    <name type="scientific">marine sediment metagenome</name>
    <dbReference type="NCBI Taxonomy" id="412755"/>
    <lineage>
        <taxon>unclassified sequences</taxon>
        <taxon>metagenomes</taxon>
        <taxon>ecological metagenomes</taxon>
    </lineage>
</organism>
<sequence>LIAYKNKALKAHIHGESLAELKEVIKLPDDSSSY</sequence>
<reference evidence="1" key="1">
    <citation type="journal article" date="2014" name="Front. Microbiol.">
        <title>High frequency of phylogenetically diverse reductive dehalogenase-homologous genes in deep subseafloor sedimentary metagenomes.</title>
        <authorList>
            <person name="Kawai M."/>
            <person name="Futagami T."/>
            <person name="Toyoda A."/>
            <person name="Takaki Y."/>
            <person name="Nishi S."/>
            <person name="Hori S."/>
            <person name="Arai W."/>
            <person name="Tsubouchi T."/>
            <person name="Morono Y."/>
            <person name="Uchiyama I."/>
            <person name="Ito T."/>
            <person name="Fujiyama A."/>
            <person name="Inagaki F."/>
            <person name="Takami H."/>
        </authorList>
    </citation>
    <scope>NUCLEOTIDE SEQUENCE</scope>
    <source>
        <strain evidence="1">Expedition CK06-06</strain>
    </source>
</reference>
<evidence type="ECO:0000313" key="1">
    <source>
        <dbReference type="EMBL" id="GAH87176.1"/>
    </source>
</evidence>
<dbReference type="AlphaFoldDB" id="X1IXJ2"/>
<name>X1IXJ2_9ZZZZ</name>